<comment type="subunit">
    <text evidence="5">Homodimer.</text>
</comment>
<gene>
    <name evidence="7" type="ORF">CWS01_09540</name>
</gene>
<reference evidence="7 8" key="1">
    <citation type="journal article" date="2003" name="Int. J. Syst. Evol. Microbiol.">
        <title>Bacillus nealsonii sp. nov., isolated from a spacecraft-assembly facility, whose spores are gamma-radiation resistant.</title>
        <authorList>
            <person name="Venkateswaran K."/>
            <person name="Kempf M."/>
            <person name="Chen F."/>
            <person name="Satomi M."/>
            <person name="Nicholson W."/>
            <person name="Kern R."/>
        </authorList>
    </citation>
    <scope>NUCLEOTIDE SEQUENCE [LARGE SCALE GENOMIC DNA]</scope>
    <source>
        <strain evidence="7 8">FO-92</strain>
    </source>
</reference>
<comment type="subcellular location">
    <subcellularLocation>
        <location evidence="5">Cytoplasm</location>
    </subcellularLocation>
</comment>
<dbReference type="OrthoDB" id="9796039at2"/>
<accession>A0A2N0Z3B1</accession>
<protein>
    <recommendedName>
        <fullName evidence="5">Putative metal-dependent hydrolase CWS01_09540</fullName>
        <ecNumber evidence="5">3.-.-.-</ecNumber>
    </recommendedName>
</protein>
<evidence type="ECO:0000256" key="5">
    <source>
        <dbReference type="HAMAP-Rule" id="MF_01256"/>
    </source>
</evidence>
<organism evidence="7 8">
    <name type="scientific">Niallia nealsonii</name>
    <dbReference type="NCBI Taxonomy" id="115979"/>
    <lineage>
        <taxon>Bacteria</taxon>
        <taxon>Bacillati</taxon>
        <taxon>Bacillota</taxon>
        <taxon>Bacilli</taxon>
        <taxon>Bacillales</taxon>
        <taxon>Bacillaceae</taxon>
        <taxon>Niallia</taxon>
    </lineage>
</organism>
<dbReference type="SUPFAM" id="SSF109854">
    <property type="entry name" value="DinB/YfiT-like putative metalloenzymes"/>
    <property type="match status" value="1"/>
</dbReference>
<evidence type="ECO:0000256" key="3">
    <source>
        <dbReference type="ARBA" id="ARBA00022801"/>
    </source>
</evidence>
<dbReference type="InterPro" id="IPR023774">
    <property type="entry name" value="Put_metal_dep_hydrolase_YfiT"/>
</dbReference>
<dbReference type="Pfam" id="PF12867">
    <property type="entry name" value="DinB_2"/>
    <property type="match status" value="1"/>
</dbReference>
<dbReference type="GO" id="GO:0008270">
    <property type="term" value="F:zinc ion binding"/>
    <property type="evidence" value="ECO:0007669"/>
    <property type="project" value="UniProtKB-UniRule"/>
</dbReference>
<dbReference type="Proteomes" id="UP000233375">
    <property type="component" value="Unassembled WGS sequence"/>
</dbReference>
<proteinExistence type="inferred from homology"/>
<dbReference type="InterPro" id="IPR024775">
    <property type="entry name" value="DinB-like"/>
</dbReference>
<feature type="binding site" evidence="5">
    <location>
        <position position="64"/>
    </location>
    <ligand>
        <name>Zn(2+)</name>
        <dbReference type="ChEBI" id="CHEBI:29105"/>
    </ligand>
</feature>
<dbReference type="HAMAP" id="MF_01256">
    <property type="entry name" value="YfiT_hydrol"/>
    <property type="match status" value="1"/>
</dbReference>
<evidence type="ECO:0000256" key="4">
    <source>
        <dbReference type="ARBA" id="ARBA00022833"/>
    </source>
</evidence>
<feature type="binding site" evidence="5">
    <location>
        <position position="159"/>
    </location>
    <ligand>
        <name>Zn(2+)</name>
        <dbReference type="ChEBI" id="CHEBI:29105"/>
    </ligand>
</feature>
<dbReference type="InterPro" id="IPR034660">
    <property type="entry name" value="DinB/YfiT-like"/>
</dbReference>
<dbReference type="EC" id="3.-.-.-" evidence="5"/>
<comment type="cofactor">
    <cofactor evidence="5">
        <name>Zn(2+)</name>
        <dbReference type="ChEBI" id="CHEBI:29105"/>
    </cofactor>
    <text evidence="5">Binds 1 zinc ion per subunit.</text>
</comment>
<evidence type="ECO:0000313" key="7">
    <source>
        <dbReference type="EMBL" id="PKG23998.1"/>
    </source>
</evidence>
<dbReference type="AlphaFoldDB" id="A0A2N0Z3B1"/>
<dbReference type="GO" id="GO:0005737">
    <property type="term" value="C:cytoplasm"/>
    <property type="evidence" value="ECO:0007669"/>
    <property type="project" value="UniProtKB-SubCell"/>
</dbReference>
<evidence type="ECO:0000256" key="1">
    <source>
        <dbReference type="ARBA" id="ARBA00022490"/>
    </source>
</evidence>
<keyword evidence="8" id="KW-1185">Reference proteome</keyword>
<comment type="similarity">
    <text evidence="5">Belongs to the metal hydrolase YfiT family.</text>
</comment>
<name>A0A2N0Z3B1_9BACI</name>
<keyword evidence="4 5" id="KW-0862">Zinc</keyword>
<keyword evidence="2 5" id="KW-0479">Metal-binding</keyword>
<keyword evidence="3 5" id="KW-0378">Hydrolase</keyword>
<feature type="binding site" evidence="5">
    <location>
        <position position="155"/>
    </location>
    <ligand>
        <name>Zn(2+)</name>
        <dbReference type="ChEBI" id="CHEBI:29105"/>
    </ligand>
</feature>
<evidence type="ECO:0000313" key="8">
    <source>
        <dbReference type="Proteomes" id="UP000233375"/>
    </source>
</evidence>
<keyword evidence="1 5" id="KW-0963">Cytoplasm</keyword>
<dbReference type="EMBL" id="PISE01000017">
    <property type="protein sequence ID" value="PKG23998.1"/>
    <property type="molecule type" value="Genomic_DNA"/>
</dbReference>
<dbReference type="NCBIfam" id="NF009807">
    <property type="entry name" value="PRK13291.1"/>
    <property type="match status" value="1"/>
</dbReference>
<evidence type="ECO:0000256" key="2">
    <source>
        <dbReference type="ARBA" id="ARBA00022723"/>
    </source>
</evidence>
<feature type="domain" description="DinB-like" evidence="6">
    <location>
        <begin position="29"/>
        <end position="163"/>
    </location>
</feature>
<dbReference type="Gene3D" id="1.20.120.450">
    <property type="entry name" value="dinb family like domain"/>
    <property type="match status" value="1"/>
</dbReference>
<sequence length="173" mass="19995">MDERYPIGHFSYQEDEADKLIDTWITEIEMLPEKLAKAVSGLSEEQLETPYRVGGWTVRQVVHHLADSHLNAYTRFKLAVTEQNPIIKPYEEGEWAELADYKEPIEVSVQLLQALHTRLVVLLKSLNQEQLQKVFIHPDSGQVLVKENIGIYAWHGNHHLAHITSLCKKKGWF</sequence>
<evidence type="ECO:0000259" key="6">
    <source>
        <dbReference type="Pfam" id="PF12867"/>
    </source>
</evidence>
<dbReference type="GO" id="GO:0016787">
    <property type="term" value="F:hydrolase activity"/>
    <property type="evidence" value="ECO:0007669"/>
    <property type="project" value="UniProtKB-UniRule"/>
</dbReference>
<dbReference type="RefSeq" id="WP_101176961.1">
    <property type="nucleotide sequence ID" value="NZ_PISE01000017.1"/>
</dbReference>
<comment type="function">
    <text evidence="5">Possible metal-dependent hydrolase.</text>
</comment>
<comment type="caution">
    <text evidence="7">The sequence shown here is derived from an EMBL/GenBank/DDBJ whole genome shotgun (WGS) entry which is preliminary data.</text>
</comment>